<evidence type="ECO:0000256" key="2">
    <source>
        <dbReference type="ARBA" id="ARBA00005042"/>
    </source>
</evidence>
<dbReference type="EMBL" id="SJPG01000001">
    <property type="protein sequence ID" value="TWT60367.1"/>
    <property type="molecule type" value="Genomic_DNA"/>
</dbReference>
<evidence type="ECO:0000256" key="3">
    <source>
        <dbReference type="ARBA" id="ARBA00010441"/>
    </source>
</evidence>
<evidence type="ECO:0000256" key="9">
    <source>
        <dbReference type="ARBA" id="ARBA00022989"/>
    </source>
</evidence>
<dbReference type="GO" id="GO:0016020">
    <property type="term" value="C:membrane"/>
    <property type="evidence" value="ECO:0007669"/>
    <property type="project" value="UniProtKB-SubCell"/>
</dbReference>
<dbReference type="OrthoDB" id="9796672at2"/>
<comment type="similarity">
    <text evidence="3 16">Belongs to the CDP-alcohol phosphatidyltransferase class-I family.</text>
</comment>
<proteinExistence type="inferred from homology"/>
<dbReference type="Pfam" id="PF01066">
    <property type="entry name" value="CDP-OH_P_transf"/>
    <property type="match status" value="1"/>
</dbReference>
<dbReference type="PROSITE" id="PS00379">
    <property type="entry name" value="CDP_ALCOHOL_P_TRANSF"/>
    <property type="match status" value="1"/>
</dbReference>
<comment type="caution">
    <text evidence="18">The sequence shown here is derived from an EMBL/GenBank/DDBJ whole genome shotgun (WGS) entry which is preliminary data.</text>
</comment>
<evidence type="ECO:0000256" key="16">
    <source>
        <dbReference type="RuleBase" id="RU003750"/>
    </source>
</evidence>
<dbReference type="NCBIfam" id="TIGR00560">
    <property type="entry name" value="pgsA"/>
    <property type="match status" value="1"/>
</dbReference>
<keyword evidence="8 17" id="KW-0812">Transmembrane</keyword>
<evidence type="ECO:0000256" key="4">
    <source>
        <dbReference type="ARBA" id="ARBA00013170"/>
    </source>
</evidence>
<evidence type="ECO:0000256" key="12">
    <source>
        <dbReference type="ARBA" id="ARBA00023209"/>
    </source>
</evidence>
<dbReference type="EC" id="2.7.8.5" evidence="4 15"/>
<keyword evidence="19" id="KW-1185">Reference proteome</keyword>
<dbReference type="InterPro" id="IPR043130">
    <property type="entry name" value="CDP-OH_PTrfase_TM_dom"/>
</dbReference>
<evidence type="ECO:0000256" key="8">
    <source>
        <dbReference type="ARBA" id="ARBA00022692"/>
    </source>
</evidence>
<keyword evidence="11 17" id="KW-0472">Membrane</keyword>
<feature type="transmembrane region" description="Helical" evidence="17">
    <location>
        <begin position="147"/>
        <end position="165"/>
    </location>
</feature>
<dbReference type="Gene3D" id="1.20.120.1760">
    <property type="match status" value="1"/>
</dbReference>
<evidence type="ECO:0000256" key="11">
    <source>
        <dbReference type="ARBA" id="ARBA00023136"/>
    </source>
</evidence>
<comment type="pathway">
    <text evidence="2">Phospholipid metabolism; phosphatidylglycerol biosynthesis; phosphatidylglycerol from CDP-diacylglycerol: step 1/2.</text>
</comment>
<dbReference type="AlphaFoldDB" id="A0A5C5XB44"/>
<dbReference type="Proteomes" id="UP000316095">
    <property type="component" value="Unassembled WGS sequence"/>
</dbReference>
<keyword evidence="13" id="KW-1208">Phospholipid metabolism</keyword>
<evidence type="ECO:0000256" key="1">
    <source>
        <dbReference type="ARBA" id="ARBA00004141"/>
    </source>
</evidence>
<feature type="transmembrane region" description="Helical" evidence="17">
    <location>
        <begin position="6"/>
        <end position="36"/>
    </location>
</feature>
<dbReference type="PANTHER" id="PTHR14269">
    <property type="entry name" value="CDP-DIACYLGLYCEROL--GLYCEROL-3-PHOSPHATE 3-PHOSPHATIDYLTRANSFERASE-RELATED"/>
    <property type="match status" value="1"/>
</dbReference>
<evidence type="ECO:0000256" key="15">
    <source>
        <dbReference type="NCBIfam" id="TIGR00560"/>
    </source>
</evidence>
<dbReference type="PIRSF" id="PIRSF000847">
    <property type="entry name" value="Phos_ph_gly_syn"/>
    <property type="match status" value="1"/>
</dbReference>
<keyword evidence="12" id="KW-0594">Phospholipid biosynthesis</keyword>
<keyword evidence="10" id="KW-0443">Lipid metabolism</keyword>
<evidence type="ECO:0000256" key="6">
    <source>
        <dbReference type="ARBA" id="ARBA00022516"/>
    </source>
</evidence>
<keyword evidence="7 16" id="KW-0808">Transferase</keyword>
<dbReference type="GO" id="GO:0046474">
    <property type="term" value="P:glycerophospholipid biosynthetic process"/>
    <property type="evidence" value="ECO:0007669"/>
    <property type="project" value="TreeGrafter"/>
</dbReference>
<keyword evidence="9 17" id="KW-1133">Transmembrane helix</keyword>
<gene>
    <name evidence="18" type="primary">pgsA</name>
    <name evidence="18" type="ORF">Pan54_10810</name>
</gene>
<evidence type="ECO:0000256" key="5">
    <source>
        <dbReference type="ARBA" id="ARBA00014944"/>
    </source>
</evidence>
<evidence type="ECO:0000256" key="10">
    <source>
        <dbReference type="ARBA" id="ARBA00023098"/>
    </source>
</evidence>
<protein>
    <recommendedName>
        <fullName evidence="5 15">CDP-diacylglycerol--glycerol-3-phosphate 3-phosphatidyltransferase</fullName>
        <ecNumber evidence="4 15">2.7.8.5</ecNumber>
    </recommendedName>
</protein>
<dbReference type="GO" id="GO:0008444">
    <property type="term" value="F:CDP-diacylglycerol-glycerol-3-phosphate 3-phosphatidyltransferase activity"/>
    <property type="evidence" value="ECO:0007669"/>
    <property type="project" value="UniProtKB-UniRule"/>
</dbReference>
<keyword evidence="6" id="KW-0444">Lipid biosynthesis</keyword>
<evidence type="ECO:0000256" key="17">
    <source>
        <dbReference type="SAM" id="Phobius"/>
    </source>
</evidence>
<name>A0A5C5XB44_9PLAN</name>
<sequence>MSRLILSFVLFAIITLTDWWLTATIVFVVAVATDAVDGYLARKYNLVTIFGRILDPLVDKVIICGSFIFLQSVAGSGITPWMTLAIIVRELYITSLRGFFEQQGIDFSAAWIGKMKMVLQSIAIPFCLVSLMPQLASVTLFLIIRDVILWLTIAITIYSGIEYTFRGVKLFKQKMNSV</sequence>
<evidence type="ECO:0000313" key="19">
    <source>
        <dbReference type="Proteomes" id="UP000316095"/>
    </source>
</evidence>
<organism evidence="18 19">
    <name type="scientific">Rubinisphaera italica</name>
    <dbReference type="NCBI Taxonomy" id="2527969"/>
    <lineage>
        <taxon>Bacteria</taxon>
        <taxon>Pseudomonadati</taxon>
        <taxon>Planctomycetota</taxon>
        <taxon>Planctomycetia</taxon>
        <taxon>Planctomycetales</taxon>
        <taxon>Planctomycetaceae</taxon>
        <taxon>Rubinisphaera</taxon>
    </lineage>
</organism>
<comment type="subcellular location">
    <subcellularLocation>
        <location evidence="1">Membrane</location>
        <topology evidence="1">Multi-pass membrane protein</topology>
    </subcellularLocation>
</comment>
<evidence type="ECO:0000313" key="18">
    <source>
        <dbReference type="EMBL" id="TWT60367.1"/>
    </source>
</evidence>
<evidence type="ECO:0000256" key="14">
    <source>
        <dbReference type="ARBA" id="ARBA00048586"/>
    </source>
</evidence>
<feature type="transmembrane region" description="Helical" evidence="17">
    <location>
        <begin position="121"/>
        <end position="141"/>
    </location>
</feature>
<dbReference type="InterPro" id="IPR048254">
    <property type="entry name" value="CDP_ALCOHOL_P_TRANSF_CS"/>
</dbReference>
<dbReference type="InterPro" id="IPR000462">
    <property type="entry name" value="CDP-OH_P_trans"/>
</dbReference>
<evidence type="ECO:0000256" key="13">
    <source>
        <dbReference type="ARBA" id="ARBA00023264"/>
    </source>
</evidence>
<accession>A0A5C5XB44</accession>
<comment type="catalytic activity">
    <reaction evidence="14">
        <text>a CDP-1,2-diacyl-sn-glycerol + sn-glycerol 3-phosphate = a 1,2-diacyl-sn-glycero-3-phospho-(1'-sn-glycero-3'-phosphate) + CMP + H(+)</text>
        <dbReference type="Rhea" id="RHEA:12593"/>
        <dbReference type="ChEBI" id="CHEBI:15378"/>
        <dbReference type="ChEBI" id="CHEBI:57597"/>
        <dbReference type="ChEBI" id="CHEBI:58332"/>
        <dbReference type="ChEBI" id="CHEBI:60110"/>
        <dbReference type="ChEBI" id="CHEBI:60377"/>
        <dbReference type="EC" id="2.7.8.5"/>
    </reaction>
</comment>
<dbReference type="InterPro" id="IPR004570">
    <property type="entry name" value="Phosphatidylglycerol_P_synth"/>
</dbReference>
<dbReference type="InterPro" id="IPR050324">
    <property type="entry name" value="CDP-alcohol_PTase-I"/>
</dbReference>
<dbReference type="PANTHER" id="PTHR14269:SF62">
    <property type="entry name" value="CDP-DIACYLGLYCEROL--GLYCEROL-3-PHOSPHATE 3-PHOSPHATIDYLTRANSFERASE 1, CHLOROPLASTIC"/>
    <property type="match status" value="1"/>
</dbReference>
<reference evidence="18 19" key="1">
    <citation type="submission" date="2019-02" db="EMBL/GenBank/DDBJ databases">
        <title>Deep-cultivation of Planctomycetes and their phenomic and genomic characterization uncovers novel biology.</title>
        <authorList>
            <person name="Wiegand S."/>
            <person name="Jogler M."/>
            <person name="Boedeker C."/>
            <person name="Pinto D."/>
            <person name="Vollmers J."/>
            <person name="Rivas-Marin E."/>
            <person name="Kohn T."/>
            <person name="Peeters S.H."/>
            <person name="Heuer A."/>
            <person name="Rast P."/>
            <person name="Oberbeckmann S."/>
            <person name="Bunk B."/>
            <person name="Jeske O."/>
            <person name="Meyerdierks A."/>
            <person name="Storesund J.E."/>
            <person name="Kallscheuer N."/>
            <person name="Luecker S."/>
            <person name="Lage O.M."/>
            <person name="Pohl T."/>
            <person name="Merkel B.J."/>
            <person name="Hornburger P."/>
            <person name="Mueller R.-W."/>
            <person name="Bruemmer F."/>
            <person name="Labrenz M."/>
            <person name="Spormann A.M."/>
            <person name="Op Den Camp H."/>
            <person name="Overmann J."/>
            <person name="Amann R."/>
            <person name="Jetten M.S.M."/>
            <person name="Mascher T."/>
            <person name="Medema M.H."/>
            <person name="Devos D.P."/>
            <person name="Kaster A.-K."/>
            <person name="Ovreas L."/>
            <person name="Rohde M."/>
            <person name="Galperin M.Y."/>
            <person name="Jogler C."/>
        </authorList>
    </citation>
    <scope>NUCLEOTIDE SEQUENCE [LARGE SCALE GENOMIC DNA]</scope>
    <source>
        <strain evidence="18 19">Pan54</strain>
    </source>
</reference>
<evidence type="ECO:0000256" key="7">
    <source>
        <dbReference type="ARBA" id="ARBA00022679"/>
    </source>
</evidence>